<dbReference type="SUPFAM" id="SSF111369">
    <property type="entry name" value="HlyD-like secretion proteins"/>
    <property type="match status" value="1"/>
</dbReference>
<feature type="domain" description="Multidrug resistance protein MdtA-like barrel-sandwich hybrid" evidence="9">
    <location>
        <begin position="77"/>
        <end position="219"/>
    </location>
</feature>
<keyword evidence="13" id="KW-1185">Reference proteome</keyword>
<comment type="subcellular location">
    <subcellularLocation>
        <location evidence="1">Cell membrane</location>
    </subcellularLocation>
</comment>
<keyword evidence="6" id="KW-0472">Membrane</keyword>
<dbReference type="RefSeq" id="WP_186772567.1">
    <property type="nucleotide sequence ID" value="NZ_JACOMF010000035.1"/>
</dbReference>
<dbReference type="AlphaFoldDB" id="A0A9X0R1L0"/>
<dbReference type="InterPro" id="IPR058624">
    <property type="entry name" value="MdtA-like_HH"/>
</dbReference>
<dbReference type="NCBIfam" id="TIGR01730">
    <property type="entry name" value="RND_mfp"/>
    <property type="match status" value="1"/>
</dbReference>
<evidence type="ECO:0000259" key="10">
    <source>
        <dbReference type="Pfam" id="PF25944"/>
    </source>
</evidence>
<evidence type="ECO:0000256" key="5">
    <source>
        <dbReference type="ARBA" id="ARBA00022519"/>
    </source>
</evidence>
<accession>A0A9X0R1L0</accession>
<dbReference type="PANTHER" id="PTHR30469:SF36">
    <property type="entry name" value="BLL3903 PROTEIN"/>
    <property type="match status" value="1"/>
</dbReference>
<evidence type="ECO:0000259" key="8">
    <source>
        <dbReference type="Pfam" id="PF25876"/>
    </source>
</evidence>
<evidence type="ECO:0000259" key="9">
    <source>
        <dbReference type="Pfam" id="PF25917"/>
    </source>
</evidence>
<dbReference type="EMBL" id="JACOMF010000035">
    <property type="protein sequence ID" value="MBC4017809.1"/>
    <property type="molecule type" value="Genomic_DNA"/>
</dbReference>
<keyword evidence="5" id="KW-0997">Cell inner membrane</keyword>
<dbReference type="PANTHER" id="PTHR30469">
    <property type="entry name" value="MULTIDRUG RESISTANCE PROTEIN MDTA"/>
    <property type="match status" value="1"/>
</dbReference>
<evidence type="ECO:0000256" key="1">
    <source>
        <dbReference type="ARBA" id="ARBA00004236"/>
    </source>
</evidence>
<feature type="domain" description="Multidrug resistance protein MdtA-like beta-barrel" evidence="10">
    <location>
        <begin position="224"/>
        <end position="303"/>
    </location>
</feature>
<sequence length="404" mass="43167">MRRRFLILIALLVLAGGGAGAWWWFTRQAAAPAPQAEQRGRRGGPGMGGPVPVTITAARRQDVPLMLDAIGTVQAFNTITVRAQVDGQLIEIGFTEGQMVRRGEVLARIDPRSYQAQLDQALAKKAQDEALLANARLDLQRYTQLAANAGVSRQQQDTQRSTVAQYEAQVAADQAAIDQARTQLSFTTIRSPIDGRVGLRLVDQGNLVRSGDATGIVTVSQLQPIAVTFTLPQQEVPRVLEALSRGPVPVRAQRPGGTADGELLTLDNAVDPQTGTIKLKAIFPNDDGKLWPGAFVTVRLQVETVPDVTTIPLVAVQRGPEGAFAFVLKPDRTVEQRMLQLGPLTATEAVVRQGVAAGERVVTSGGLRLTPGTAVAVSEDGAPVAPPEPGQRRLRPRQAADARP</sequence>
<dbReference type="Gene3D" id="2.40.30.170">
    <property type="match status" value="1"/>
</dbReference>
<dbReference type="Gene3D" id="1.10.287.470">
    <property type="entry name" value="Helix hairpin bin"/>
    <property type="match status" value="1"/>
</dbReference>
<evidence type="ECO:0000256" key="4">
    <source>
        <dbReference type="ARBA" id="ARBA00022475"/>
    </source>
</evidence>
<comment type="similarity">
    <text evidence="2">Belongs to the membrane fusion protein (MFP) (TC 8.A.1) family.</text>
</comment>
<evidence type="ECO:0000256" key="2">
    <source>
        <dbReference type="ARBA" id="ARBA00009477"/>
    </source>
</evidence>
<dbReference type="Gene3D" id="2.40.420.20">
    <property type="match status" value="1"/>
</dbReference>
<reference evidence="12" key="1">
    <citation type="submission" date="2020-08" db="EMBL/GenBank/DDBJ databases">
        <authorList>
            <person name="Hu Y."/>
            <person name="Nguyen S.V."/>
            <person name="Li F."/>
            <person name="Fanning S."/>
        </authorList>
    </citation>
    <scope>NUCLEOTIDE SEQUENCE</scope>
    <source>
        <strain evidence="12">SYSU D8009</strain>
    </source>
</reference>
<evidence type="ECO:0000256" key="6">
    <source>
        <dbReference type="ARBA" id="ARBA00023136"/>
    </source>
</evidence>
<dbReference type="InterPro" id="IPR058627">
    <property type="entry name" value="MdtA-like_C"/>
</dbReference>
<dbReference type="InterPro" id="IPR006143">
    <property type="entry name" value="RND_pump_MFP"/>
</dbReference>
<dbReference type="GO" id="GO:0015562">
    <property type="term" value="F:efflux transmembrane transporter activity"/>
    <property type="evidence" value="ECO:0007669"/>
    <property type="project" value="TreeGrafter"/>
</dbReference>
<evidence type="ECO:0000313" key="12">
    <source>
        <dbReference type="EMBL" id="MBC4017809.1"/>
    </source>
</evidence>
<evidence type="ECO:0000256" key="7">
    <source>
        <dbReference type="SAM" id="MobiDB-lite"/>
    </source>
</evidence>
<dbReference type="Gene3D" id="2.40.50.100">
    <property type="match status" value="1"/>
</dbReference>
<dbReference type="Pfam" id="PF25967">
    <property type="entry name" value="RND-MFP_C"/>
    <property type="match status" value="1"/>
</dbReference>
<evidence type="ECO:0000259" key="11">
    <source>
        <dbReference type="Pfam" id="PF25967"/>
    </source>
</evidence>
<dbReference type="Proteomes" id="UP000600101">
    <property type="component" value="Unassembled WGS sequence"/>
</dbReference>
<dbReference type="InterPro" id="IPR058625">
    <property type="entry name" value="MdtA-like_BSH"/>
</dbReference>
<evidence type="ECO:0000313" key="13">
    <source>
        <dbReference type="Proteomes" id="UP000600101"/>
    </source>
</evidence>
<evidence type="ECO:0000256" key="3">
    <source>
        <dbReference type="ARBA" id="ARBA00022448"/>
    </source>
</evidence>
<feature type="region of interest" description="Disordered" evidence="7">
    <location>
        <begin position="374"/>
        <end position="404"/>
    </location>
</feature>
<feature type="domain" description="Multidrug resistance protein MdtA-like alpha-helical hairpin" evidence="8">
    <location>
        <begin position="117"/>
        <end position="187"/>
    </location>
</feature>
<dbReference type="Pfam" id="PF25876">
    <property type="entry name" value="HH_MFP_RND"/>
    <property type="match status" value="1"/>
</dbReference>
<gene>
    <name evidence="12" type="ORF">H7965_21125</name>
</gene>
<dbReference type="Pfam" id="PF25944">
    <property type="entry name" value="Beta-barrel_RND"/>
    <property type="match status" value="1"/>
</dbReference>
<protein>
    <submittedName>
        <fullName evidence="12">Efflux RND transporter periplasmic adaptor subunit</fullName>
    </submittedName>
</protein>
<dbReference type="GO" id="GO:1990281">
    <property type="term" value="C:efflux pump complex"/>
    <property type="evidence" value="ECO:0007669"/>
    <property type="project" value="TreeGrafter"/>
</dbReference>
<keyword evidence="3" id="KW-0813">Transport</keyword>
<name>A0A9X0R1L0_9PROT</name>
<keyword evidence="4" id="KW-1003">Cell membrane</keyword>
<feature type="domain" description="Multidrug resistance protein MdtA-like C-terminal permuted SH3" evidence="11">
    <location>
        <begin position="308"/>
        <end position="366"/>
    </location>
</feature>
<dbReference type="InterPro" id="IPR058626">
    <property type="entry name" value="MdtA-like_b-barrel"/>
</dbReference>
<organism evidence="12 13">
    <name type="scientific">Siccirubricoccus deserti</name>
    <dbReference type="NCBI Taxonomy" id="2013562"/>
    <lineage>
        <taxon>Bacteria</taxon>
        <taxon>Pseudomonadati</taxon>
        <taxon>Pseudomonadota</taxon>
        <taxon>Alphaproteobacteria</taxon>
        <taxon>Acetobacterales</taxon>
        <taxon>Roseomonadaceae</taxon>
        <taxon>Siccirubricoccus</taxon>
    </lineage>
</organism>
<proteinExistence type="inferred from homology"/>
<dbReference type="Pfam" id="PF25917">
    <property type="entry name" value="BSH_RND"/>
    <property type="match status" value="1"/>
</dbReference>
<comment type="caution">
    <text evidence="12">The sequence shown here is derived from an EMBL/GenBank/DDBJ whole genome shotgun (WGS) entry which is preliminary data.</text>
</comment>